<sequence>MFGLLLALCLVAFLEKHPVVLYDVLIKRYRLRIIVADIRSFTCIKAPAAMYQLINGGSFGHIFLPTNVTEVLSMLNKEKIQRINELAAKAKKEGLSLKEQKEQRDLREEYIKNIRRSFKNQLKSIKVVDEEGNDVTPEKLKREKRKPPFIH</sequence>
<dbReference type="AlphaFoldDB" id="A0A1H3LUX2"/>
<proteinExistence type="inferred from homology"/>
<reference evidence="4" key="1">
    <citation type="submission" date="2016-10" db="EMBL/GenBank/DDBJ databases">
        <authorList>
            <person name="Varghese N."/>
            <person name="Submissions S."/>
        </authorList>
    </citation>
    <scope>NUCLEOTIDE SEQUENCE [LARGE SCALE GENOMIC DNA]</scope>
    <source>
        <strain evidence="4">SP</strain>
    </source>
</reference>
<comment type="similarity">
    <text evidence="2">Belongs to the UPF0291 family.</text>
</comment>
<evidence type="ECO:0000256" key="2">
    <source>
        <dbReference type="HAMAP-Rule" id="MF_01103"/>
    </source>
</evidence>
<accession>A0A1H3LUX2</accession>
<name>A0A1H3LUX2_9BACI</name>
<dbReference type="Gene3D" id="1.10.287.540">
    <property type="entry name" value="Helix hairpin bin"/>
    <property type="match status" value="1"/>
</dbReference>
<comment type="subcellular location">
    <subcellularLocation>
        <location evidence="2">Cytoplasm</location>
    </subcellularLocation>
</comment>
<dbReference type="InterPro" id="IPR009242">
    <property type="entry name" value="DUF896"/>
</dbReference>
<dbReference type="SUPFAM" id="SSF158221">
    <property type="entry name" value="YnzC-like"/>
    <property type="match status" value="1"/>
</dbReference>
<gene>
    <name evidence="3" type="ORF">SAMN05421736_10318</name>
</gene>
<protein>
    <recommendedName>
        <fullName evidence="2">UPF0291 protein SAMN05421736_10318</fullName>
    </recommendedName>
</protein>
<organism evidence="3 4">
    <name type="scientific">Evansella caseinilytica</name>
    <dbReference type="NCBI Taxonomy" id="1503961"/>
    <lineage>
        <taxon>Bacteria</taxon>
        <taxon>Bacillati</taxon>
        <taxon>Bacillota</taxon>
        <taxon>Bacilli</taxon>
        <taxon>Bacillales</taxon>
        <taxon>Bacillaceae</taxon>
        <taxon>Evansella</taxon>
    </lineage>
</organism>
<dbReference type="STRING" id="1503961.SAMN05421736_10318"/>
<dbReference type="PANTHER" id="PTHR37300:SF1">
    <property type="entry name" value="UPF0291 PROTEIN YNZC"/>
    <property type="match status" value="1"/>
</dbReference>
<evidence type="ECO:0000313" key="3">
    <source>
        <dbReference type="EMBL" id="SDY68181.1"/>
    </source>
</evidence>
<evidence type="ECO:0000313" key="4">
    <source>
        <dbReference type="Proteomes" id="UP000198935"/>
    </source>
</evidence>
<keyword evidence="1 2" id="KW-0963">Cytoplasm</keyword>
<keyword evidence="4" id="KW-1185">Reference proteome</keyword>
<dbReference type="PANTHER" id="PTHR37300">
    <property type="entry name" value="UPF0291 PROTEIN CBO2609/CLC_2481"/>
    <property type="match status" value="1"/>
</dbReference>
<dbReference type="HAMAP" id="MF_01103">
    <property type="entry name" value="UPF0291"/>
    <property type="match status" value="1"/>
</dbReference>
<dbReference type="Pfam" id="PF05979">
    <property type="entry name" value="DUF896"/>
    <property type="match status" value="1"/>
</dbReference>
<evidence type="ECO:0000256" key="1">
    <source>
        <dbReference type="ARBA" id="ARBA00022490"/>
    </source>
</evidence>
<dbReference type="EMBL" id="FNPI01000003">
    <property type="protein sequence ID" value="SDY68181.1"/>
    <property type="molecule type" value="Genomic_DNA"/>
</dbReference>
<dbReference type="Proteomes" id="UP000198935">
    <property type="component" value="Unassembled WGS sequence"/>
</dbReference>
<dbReference type="GO" id="GO:0005737">
    <property type="term" value="C:cytoplasm"/>
    <property type="evidence" value="ECO:0007669"/>
    <property type="project" value="UniProtKB-SubCell"/>
</dbReference>